<dbReference type="CDD" id="cd07206">
    <property type="entry name" value="Pat_TGL3-4-5_SDP1"/>
    <property type="match status" value="1"/>
</dbReference>
<dbReference type="InterPro" id="IPR002641">
    <property type="entry name" value="PNPLA_dom"/>
</dbReference>
<protein>
    <submittedName>
        <fullName evidence="6">DUF3336 domain-containing protein</fullName>
    </submittedName>
</protein>
<reference evidence="6 7" key="1">
    <citation type="submission" date="2018-02" db="EMBL/GenBank/DDBJ databases">
        <title>Genome sequencing of Solimonas sp. HR-BB.</title>
        <authorList>
            <person name="Lee Y."/>
            <person name="Jeon C.O."/>
        </authorList>
    </citation>
    <scope>NUCLEOTIDE SEQUENCE [LARGE SCALE GENOMIC DNA]</scope>
    <source>
        <strain evidence="6 7">HR-BB</strain>
    </source>
</reference>
<keyword evidence="2 4" id="KW-0442">Lipid degradation</keyword>
<feature type="active site" description="Nucleophile" evidence="4">
    <location>
        <position position="185"/>
    </location>
</feature>
<keyword evidence="1 4" id="KW-0378">Hydrolase</keyword>
<dbReference type="Proteomes" id="UP000238220">
    <property type="component" value="Unassembled WGS sequence"/>
</dbReference>
<accession>A0A2S5TEB2</accession>
<dbReference type="Pfam" id="PF01734">
    <property type="entry name" value="Patatin"/>
    <property type="match status" value="1"/>
</dbReference>
<dbReference type="InterPro" id="IPR021771">
    <property type="entry name" value="Triacylglycerol_lipase_N"/>
</dbReference>
<evidence type="ECO:0000256" key="1">
    <source>
        <dbReference type="ARBA" id="ARBA00022801"/>
    </source>
</evidence>
<dbReference type="OrthoDB" id="7055653at2"/>
<dbReference type="PANTHER" id="PTHR14226">
    <property type="entry name" value="NEUROPATHY TARGET ESTERASE/SWISS CHEESE D.MELANOGASTER"/>
    <property type="match status" value="1"/>
</dbReference>
<organism evidence="6 7">
    <name type="scientific">Solimonas fluminis</name>
    <dbReference type="NCBI Taxonomy" id="2086571"/>
    <lineage>
        <taxon>Bacteria</taxon>
        <taxon>Pseudomonadati</taxon>
        <taxon>Pseudomonadota</taxon>
        <taxon>Gammaproteobacteria</taxon>
        <taxon>Nevskiales</taxon>
        <taxon>Nevskiaceae</taxon>
        <taxon>Solimonas</taxon>
    </lineage>
</organism>
<dbReference type="PROSITE" id="PS51635">
    <property type="entry name" value="PNPLA"/>
    <property type="match status" value="1"/>
</dbReference>
<gene>
    <name evidence="6" type="ORF">C3942_13770</name>
</gene>
<proteinExistence type="predicted"/>
<feature type="active site" description="Proton acceptor" evidence="4">
    <location>
        <position position="325"/>
    </location>
</feature>
<comment type="caution">
    <text evidence="4">Lacks conserved residue(s) required for the propagation of feature annotation.</text>
</comment>
<sequence>MRNPPRHSEQLIQRLRQDLDRAADYAAWKQIAEELDRLEGGEAWRQDDTCEDFDHLLIKERLAGMRELRRQGDARQLAFNLYEGLHGNLGNISNPVLYQVARVGTKRLVEEYLDEVARCLDYLCAGDFANFSHDDKIVFFKRTGTVFGRSALMLSGGATLGMFHLGVIKALHEQGLLPRVISGSSAGSIIASVVGSRTDAELGRVFEPGGLDIAAFQRFGLRNALSGKALMDPAQLERCVGVNIGDLSFLEAFERSRRIVGITISPADPHHQGRLLNYLSAPHVLMRKAVMASCAVPGVFPPVMLEARNYDDQVVPYMPAKRWIDGTLSNDLPMLRVARLHNVNHYIVSQTNPHIVPFMSEKILEPKRGIAPLAKELIAQGSRGALQLARKHLDPYGSGRVINKVDAMMRQRYSGDINILPRHTPRHLLKLFANLSQDDLQSYIREGERATWRQIERIRYQTRISRAFEDCLKLLKDRHPSARLQAFG</sequence>
<dbReference type="Gene3D" id="3.40.1090.10">
    <property type="entry name" value="Cytosolic phospholipase A2 catalytic domain"/>
    <property type="match status" value="2"/>
</dbReference>
<name>A0A2S5TEB2_9GAMM</name>
<keyword evidence="3 4" id="KW-0443">Lipid metabolism</keyword>
<evidence type="ECO:0000256" key="3">
    <source>
        <dbReference type="ARBA" id="ARBA00023098"/>
    </source>
</evidence>
<evidence type="ECO:0000313" key="7">
    <source>
        <dbReference type="Proteomes" id="UP000238220"/>
    </source>
</evidence>
<dbReference type="AlphaFoldDB" id="A0A2S5TEB2"/>
<dbReference type="PANTHER" id="PTHR14226:SF10">
    <property type="entry name" value="TRIACYLGLYCEROL LIPASE 4-RELATED"/>
    <property type="match status" value="1"/>
</dbReference>
<dbReference type="InterPro" id="IPR050301">
    <property type="entry name" value="NTE"/>
</dbReference>
<evidence type="ECO:0000256" key="4">
    <source>
        <dbReference type="PROSITE-ProRule" id="PRU01161"/>
    </source>
</evidence>
<dbReference type="RefSeq" id="WP_104230930.1">
    <property type="nucleotide sequence ID" value="NZ_PSNW01000007.1"/>
</dbReference>
<feature type="short sequence motif" description="GXSXG" evidence="4">
    <location>
        <begin position="183"/>
        <end position="187"/>
    </location>
</feature>
<keyword evidence="7" id="KW-1185">Reference proteome</keyword>
<comment type="caution">
    <text evidence="6">The sequence shown here is derived from an EMBL/GenBank/DDBJ whole genome shotgun (WGS) entry which is preliminary data.</text>
</comment>
<evidence type="ECO:0000313" key="6">
    <source>
        <dbReference type="EMBL" id="PPE73334.1"/>
    </source>
</evidence>
<evidence type="ECO:0000256" key="2">
    <source>
        <dbReference type="ARBA" id="ARBA00022963"/>
    </source>
</evidence>
<evidence type="ECO:0000259" key="5">
    <source>
        <dbReference type="PROSITE" id="PS51635"/>
    </source>
</evidence>
<dbReference type="Pfam" id="PF11815">
    <property type="entry name" value="DUF3336"/>
    <property type="match status" value="1"/>
</dbReference>
<dbReference type="GO" id="GO:0004806">
    <property type="term" value="F:triacylglycerol lipase activity"/>
    <property type="evidence" value="ECO:0007669"/>
    <property type="project" value="InterPro"/>
</dbReference>
<dbReference type="SUPFAM" id="SSF52151">
    <property type="entry name" value="FabD/lysophospholipase-like"/>
    <property type="match status" value="1"/>
</dbReference>
<dbReference type="GO" id="GO:0016042">
    <property type="term" value="P:lipid catabolic process"/>
    <property type="evidence" value="ECO:0007669"/>
    <property type="project" value="UniProtKB-UniRule"/>
</dbReference>
<dbReference type="InterPro" id="IPR016035">
    <property type="entry name" value="Acyl_Trfase/lysoPLipase"/>
</dbReference>
<dbReference type="EMBL" id="PSNW01000007">
    <property type="protein sequence ID" value="PPE73334.1"/>
    <property type="molecule type" value="Genomic_DNA"/>
</dbReference>
<feature type="domain" description="PNPLA" evidence="5">
    <location>
        <begin position="152"/>
        <end position="338"/>
    </location>
</feature>